<dbReference type="PANTHER" id="PTHR32282:SF29">
    <property type="entry name" value="PENICILLIN-BINDING PROTEIN 1A"/>
    <property type="match status" value="1"/>
</dbReference>
<protein>
    <submittedName>
        <fullName evidence="4">Penicillin-binding protein, transpeptidase domain protein</fullName>
    </submittedName>
</protein>
<comment type="caution">
    <text evidence="4">The sequence shown here is derived from an EMBL/GenBank/DDBJ whole genome shotgun (WGS) entry which is preliminary data.</text>
</comment>
<accession>E1NRV5</accession>
<dbReference type="Proteomes" id="UP000003648">
    <property type="component" value="Unassembled WGS sequence"/>
</dbReference>
<keyword evidence="1" id="KW-0328">Glycosyltransferase</keyword>
<organism evidence="4 5">
    <name type="scientific">Lactobacillus iners LactinV 01V1-a</name>
    <dbReference type="NCBI Taxonomy" id="879297"/>
    <lineage>
        <taxon>Bacteria</taxon>
        <taxon>Bacillati</taxon>
        <taxon>Bacillota</taxon>
        <taxon>Bacilli</taxon>
        <taxon>Lactobacillales</taxon>
        <taxon>Lactobacillaceae</taxon>
        <taxon>Lactobacillus</taxon>
    </lineage>
</organism>
<dbReference type="GO" id="GO:0008658">
    <property type="term" value="F:penicillin binding"/>
    <property type="evidence" value="ECO:0007669"/>
    <property type="project" value="InterPro"/>
</dbReference>
<evidence type="ECO:0000313" key="4">
    <source>
        <dbReference type="EMBL" id="EFO71157.1"/>
    </source>
</evidence>
<dbReference type="GO" id="GO:0030288">
    <property type="term" value="C:outer membrane-bounded periplasmic space"/>
    <property type="evidence" value="ECO:0007669"/>
    <property type="project" value="TreeGrafter"/>
</dbReference>
<reference evidence="4 5" key="1">
    <citation type="submission" date="2010-09" db="EMBL/GenBank/DDBJ databases">
        <authorList>
            <person name="Durkin A.S."/>
            <person name="Madupu R."/>
            <person name="Torralba M."/>
            <person name="Gillis M."/>
            <person name="Methe B."/>
            <person name="Sutton G."/>
            <person name="Nelson K.E."/>
        </authorList>
    </citation>
    <scope>NUCLEOTIDE SEQUENCE [LARGE SCALE GENOMIC DNA]</scope>
    <source>
        <strain evidence="4 5">LactinV 01V1-a</strain>
    </source>
</reference>
<feature type="non-terminal residue" evidence="4">
    <location>
        <position position="380"/>
    </location>
</feature>
<dbReference type="Gene3D" id="3.40.710.10">
    <property type="entry name" value="DD-peptidase/beta-lactamase superfamily"/>
    <property type="match status" value="1"/>
</dbReference>
<evidence type="ECO:0000256" key="1">
    <source>
        <dbReference type="ARBA" id="ARBA00022676"/>
    </source>
</evidence>
<feature type="domain" description="Penicillin-binding protein transpeptidase" evidence="3">
    <location>
        <begin position="61"/>
        <end position="340"/>
    </location>
</feature>
<evidence type="ECO:0000259" key="3">
    <source>
        <dbReference type="Pfam" id="PF00905"/>
    </source>
</evidence>
<name>E1NRV5_9LACO</name>
<dbReference type="InterPro" id="IPR001460">
    <property type="entry name" value="PCN-bd_Tpept"/>
</dbReference>
<dbReference type="InterPro" id="IPR050396">
    <property type="entry name" value="Glycosyltr_51/Transpeptidase"/>
</dbReference>
<evidence type="ECO:0000313" key="5">
    <source>
        <dbReference type="Proteomes" id="UP000003648"/>
    </source>
</evidence>
<dbReference type="GO" id="GO:0008955">
    <property type="term" value="F:peptidoglycan glycosyltransferase activity"/>
    <property type="evidence" value="ECO:0007669"/>
    <property type="project" value="TreeGrafter"/>
</dbReference>
<keyword evidence="2" id="KW-0808">Transferase</keyword>
<dbReference type="Pfam" id="PF00905">
    <property type="entry name" value="Transpeptidase"/>
    <property type="match status" value="1"/>
</dbReference>
<dbReference type="GO" id="GO:0009252">
    <property type="term" value="P:peptidoglycan biosynthetic process"/>
    <property type="evidence" value="ECO:0007669"/>
    <property type="project" value="TreeGrafter"/>
</dbReference>
<sequence>MRKVDDPYIKEVINEVKEKGFNPYNDNLKITININQHIQQKLYDLANNGEVPFTNDKMQIGATIIDPNNGHVVAILGGRKLPAVQLGLNRAVQTARSTGSTIKPVLDYAPAIEYLKWSTSHIINDSKYIYPGTKIQLYDWDNVYQGKMSIRRALEQSRNVPAVKTLKKVGLARASLFVRKMGINIPSDSGLSVGIGANASTLQMASAYAAFANNGRYYKPQFVSKIETPDGITRNYDSSSTKVMKESTAYMITDMLKGVLTRGSGTMAKCDNIYEAGKTGTVKYSDEDLVKFPSYAHTPKDSWFIGYTKAYSIGIWTGYDNLKDGTISGIGENSAQLFYKKMMTYLMKNKANSNWKKPSTVVRCRIVNGTERKVAPKHSK</sequence>
<dbReference type="AlphaFoldDB" id="E1NRV5"/>
<proteinExistence type="predicted"/>
<dbReference type="InterPro" id="IPR012338">
    <property type="entry name" value="Beta-lactam/transpept-like"/>
</dbReference>
<gene>
    <name evidence="4" type="ORF">HMPREF9211_1449</name>
</gene>
<dbReference type="SUPFAM" id="SSF56601">
    <property type="entry name" value="beta-lactamase/transpeptidase-like"/>
    <property type="match status" value="1"/>
</dbReference>
<dbReference type="EMBL" id="AEHQ01000028">
    <property type="protein sequence ID" value="EFO71157.1"/>
    <property type="molecule type" value="Genomic_DNA"/>
</dbReference>
<evidence type="ECO:0000256" key="2">
    <source>
        <dbReference type="ARBA" id="ARBA00022679"/>
    </source>
</evidence>
<dbReference type="PANTHER" id="PTHR32282">
    <property type="entry name" value="BINDING PROTEIN TRANSPEPTIDASE, PUTATIVE-RELATED"/>
    <property type="match status" value="1"/>
</dbReference>